<dbReference type="InterPro" id="IPR011992">
    <property type="entry name" value="EF-hand-dom_pair"/>
</dbReference>
<dbReference type="PANTHER" id="PTHR24114:SF50">
    <property type="entry name" value="RNI-LIKE PROTEIN"/>
    <property type="match status" value="1"/>
</dbReference>
<evidence type="ECO:0000313" key="1">
    <source>
        <dbReference type="EMBL" id="KAJ7353959.1"/>
    </source>
</evidence>
<dbReference type="Proteomes" id="UP001163046">
    <property type="component" value="Unassembled WGS sequence"/>
</dbReference>
<dbReference type="InterPro" id="IPR052394">
    <property type="entry name" value="LRR-containing"/>
</dbReference>
<dbReference type="Gene3D" id="1.10.238.10">
    <property type="entry name" value="EF-hand"/>
    <property type="match status" value="1"/>
</dbReference>
<dbReference type="SMART" id="SM00368">
    <property type="entry name" value="LRR_RI"/>
    <property type="match status" value="8"/>
</dbReference>
<organism evidence="1 2">
    <name type="scientific">Desmophyllum pertusum</name>
    <dbReference type="NCBI Taxonomy" id="174260"/>
    <lineage>
        <taxon>Eukaryota</taxon>
        <taxon>Metazoa</taxon>
        <taxon>Cnidaria</taxon>
        <taxon>Anthozoa</taxon>
        <taxon>Hexacorallia</taxon>
        <taxon>Scleractinia</taxon>
        <taxon>Caryophylliina</taxon>
        <taxon>Caryophylliidae</taxon>
        <taxon>Desmophyllum</taxon>
    </lineage>
</organism>
<reference evidence="1" key="1">
    <citation type="submission" date="2023-01" db="EMBL/GenBank/DDBJ databases">
        <title>Genome assembly of the deep-sea coral Lophelia pertusa.</title>
        <authorList>
            <person name="Herrera S."/>
            <person name="Cordes E."/>
        </authorList>
    </citation>
    <scope>NUCLEOTIDE SEQUENCE</scope>
    <source>
        <strain evidence="1">USNM1676648</strain>
        <tissue evidence="1">Polyp</tissue>
    </source>
</reference>
<dbReference type="AlphaFoldDB" id="A0A9X0CKH4"/>
<sequence>MAAKRASKSTPNARKDSIVVTDDQDFETDLEDDLEDLVEAGKYKLDKTTAERYYDACGVLNTVPVAKFVRQYKTGHVDLKHYGIRDIGGKAVAMALPQDITVTSLCLHDNGIGDAGSVALSRMLKDNCFVLNFDLSENKIGKEGARAIADMLLENASLQEVNLSGCGIHGKDIKQFLNALSFNPRLKSLDFSYNDLGDEGAIHLGRALSKNQKVEFLNVSWNNIRVSGIEELAKGLARNKNLKELELSWNCFLDEGANHLSSALVHNRCLKVLEMQSCGIHTAGAFKMADALKANQCLEVLRIGKNPFQSSGACSLLRGVRCNQTGALRELLLDDVVFDKECGRELDALLEERPNFSCSWDVSISGGHAAKGKKKKPDAVEIFLAFVRTRGLRLIDLFRMLAKDGNANTITKTECIAGMKKLNAPLKDHQLRVLFDGLDVNHDEHVEFYEFLSSRSHYLKAGRK</sequence>
<dbReference type="Pfam" id="PF13516">
    <property type="entry name" value="LRR_6"/>
    <property type="match status" value="6"/>
</dbReference>
<dbReference type="SUPFAM" id="SSF52047">
    <property type="entry name" value="RNI-like"/>
    <property type="match status" value="1"/>
</dbReference>
<accession>A0A9X0CKH4</accession>
<dbReference type="SUPFAM" id="SSF47473">
    <property type="entry name" value="EF-hand"/>
    <property type="match status" value="1"/>
</dbReference>
<dbReference type="InterPro" id="IPR032675">
    <property type="entry name" value="LRR_dom_sf"/>
</dbReference>
<gene>
    <name evidence="1" type="ORF">OS493_031102</name>
</gene>
<comment type="caution">
    <text evidence="1">The sequence shown here is derived from an EMBL/GenBank/DDBJ whole genome shotgun (WGS) entry which is preliminary data.</text>
</comment>
<proteinExistence type="predicted"/>
<dbReference type="PANTHER" id="PTHR24114">
    <property type="entry name" value="LEUCINE RICH REPEAT FAMILY PROTEIN"/>
    <property type="match status" value="1"/>
</dbReference>
<protein>
    <submittedName>
        <fullName evidence="1">Uncharacterized protein</fullName>
    </submittedName>
</protein>
<name>A0A9X0CKH4_9CNID</name>
<evidence type="ECO:0000313" key="2">
    <source>
        <dbReference type="Proteomes" id="UP001163046"/>
    </source>
</evidence>
<dbReference type="Gene3D" id="3.80.10.10">
    <property type="entry name" value="Ribonuclease Inhibitor"/>
    <property type="match status" value="3"/>
</dbReference>
<dbReference type="OrthoDB" id="120976at2759"/>
<dbReference type="InterPro" id="IPR001611">
    <property type="entry name" value="Leu-rich_rpt"/>
</dbReference>
<keyword evidence="2" id="KW-1185">Reference proteome</keyword>
<dbReference type="EMBL" id="MU827336">
    <property type="protein sequence ID" value="KAJ7353959.1"/>
    <property type="molecule type" value="Genomic_DNA"/>
</dbReference>